<dbReference type="OrthoDB" id="9131954at2"/>
<dbReference type="InterPro" id="IPR045528">
    <property type="entry name" value="DO-GTPase2"/>
</dbReference>
<gene>
    <name evidence="3" type="ORF">BX592_111180</name>
</gene>
<comment type="caution">
    <text evidence="3">The sequence shown here is derived from an EMBL/GenBank/DDBJ whole genome shotgun (WGS) entry which is preliminary data.</text>
</comment>
<keyword evidence="4" id="KW-1185">Reference proteome</keyword>
<evidence type="ECO:0000313" key="4">
    <source>
        <dbReference type="Proteomes" id="UP000295509"/>
    </source>
</evidence>
<proteinExistence type="predicted"/>
<dbReference type="Gene3D" id="3.40.50.300">
    <property type="entry name" value="P-loop containing nucleotide triphosphate hydrolases"/>
    <property type="match status" value="1"/>
</dbReference>
<dbReference type="Pfam" id="PF19993">
    <property type="entry name" value="DO-GTPase2"/>
    <property type="match status" value="1"/>
</dbReference>
<organism evidence="3 4">
    <name type="scientific">Paraburkholderia rhizosphaerae</name>
    <dbReference type="NCBI Taxonomy" id="480658"/>
    <lineage>
        <taxon>Bacteria</taxon>
        <taxon>Pseudomonadati</taxon>
        <taxon>Pseudomonadota</taxon>
        <taxon>Betaproteobacteria</taxon>
        <taxon>Burkholderiales</taxon>
        <taxon>Burkholderiaceae</taxon>
        <taxon>Paraburkholderia</taxon>
    </lineage>
</organism>
<protein>
    <recommendedName>
        <fullName evidence="2">Double-GTPase 2 domain-containing protein</fullName>
    </recommendedName>
</protein>
<accession>A0A4R8LRV7</accession>
<feature type="domain" description="Double-GTPase 2" evidence="2">
    <location>
        <begin position="82"/>
        <end position="310"/>
    </location>
</feature>
<dbReference type="SUPFAM" id="SSF52540">
    <property type="entry name" value="P-loop containing nucleoside triphosphate hydrolases"/>
    <property type="match status" value="1"/>
</dbReference>
<feature type="region of interest" description="Disordered" evidence="1">
    <location>
        <begin position="35"/>
        <end position="54"/>
    </location>
</feature>
<sequence>MAGEAIETIICANPVCKVAETRRCVEGLQLDVCPHYGREPEDGDQESDSVDAQAGAESLALPPAVTLTPAEASGVLRKGKCRVIAILGPSDAGKTSLIACLYDLFQEGSVAENEFAHSRTLHAFELTCHDARAASRRGVPHINRTPIGEVSFYHLEIGGVSTGRRLALLLGDRAGEEYREAANDVSVVATFPEVSRADTLTVLVDGERLLDAGARHNVRGDVVMLLQGLQDGDGLRAMPRLALVLTKLDVVTESHQGQRALRDFEALLADVRHLFGTRFEEVAPFQVAASPKTNAALRGTGVPDLLAFWLKPAAPPVAPVLTPSTLKRAFARLTRLDEPEEANNG</sequence>
<reference evidence="3 4" key="1">
    <citation type="submission" date="2019-03" db="EMBL/GenBank/DDBJ databases">
        <title>Genomic Encyclopedia of Type Strains, Phase III (KMG-III): the genomes of soil and plant-associated and newly described type strains.</title>
        <authorList>
            <person name="Whitman W."/>
        </authorList>
    </citation>
    <scope>NUCLEOTIDE SEQUENCE [LARGE SCALE GENOMIC DNA]</scope>
    <source>
        <strain evidence="3 4">LMG 29544</strain>
    </source>
</reference>
<dbReference type="InterPro" id="IPR027417">
    <property type="entry name" value="P-loop_NTPase"/>
</dbReference>
<evidence type="ECO:0000256" key="1">
    <source>
        <dbReference type="SAM" id="MobiDB-lite"/>
    </source>
</evidence>
<evidence type="ECO:0000259" key="2">
    <source>
        <dbReference type="Pfam" id="PF19993"/>
    </source>
</evidence>
<dbReference type="RefSeq" id="WP_134192868.1">
    <property type="nucleotide sequence ID" value="NZ_JBHLUW010000061.1"/>
</dbReference>
<name>A0A4R8LRV7_9BURK</name>
<dbReference type="AlphaFoldDB" id="A0A4R8LRV7"/>
<dbReference type="Proteomes" id="UP000295509">
    <property type="component" value="Unassembled WGS sequence"/>
</dbReference>
<dbReference type="EMBL" id="SORE01000011">
    <property type="protein sequence ID" value="TDY48245.1"/>
    <property type="molecule type" value="Genomic_DNA"/>
</dbReference>
<evidence type="ECO:0000313" key="3">
    <source>
        <dbReference type="EMBL" id="TDY48245.1"/>
    </source>
</evidence>